<dbReference type="WBParaSite" id="RSKR_0001046000.1">
    <property type="protein sequence ID" value="RSKR_0001046000.1"/>
    <property type="gene ID" value="RSKR_0001046000"/>
</dbReference>
<proteinExistence type="predicted"/>
<reference evidence="2" key="1">
    <citation type="submission" date="2016-11" db="UniProtKB">
        <authorList>
            <consortium name="WormBaseParasite"/>
        </authorList>
    </citation>
    <scope>IDENTIFICATION</scope>
    <source>
        <strain evidence="2">KR3021</strain>
    </source>
</reference>
<accession>A0AC35UER6</accession>
<protein>
    <submittedName>
        <fullName evidence="2">F-box domain-containing protein</fullName>
    </submittedName>
</protein>
<sequence>MAKEAEVIADMEPFVVETSGLFDKRELDMLICALKKVSGVKYLSLRNICRGAKSGAQRFMISAVGTLKQRNSIKYHLSGSRYRTIPFFNSTAAFTINNFADTDLILHLAKDC</sequence>
<evidence type="ECO:0000313" key="1">
    <source>
        <dbReference type="Proteomes" id="UP000095286"/>
    </source>
</evidence>
<evidence type="ECO:0000313" key="2">
    <source>
        <dbReference type="WBParaSite" id="RSKR_0001046000.1"/>
    </source>
</evidence>
<organism evidence="1 2">
    <name type="scientific">Rhabditophanes sp. KR3021</name>
    <dbReference type="NCBI Taxonomy" id="114890"/>
    <lineage>
        <taxon>Eukaryota</taxon>
        <taxon>Metazoa</taxon>
        <taxon>Ecdysozoa</taxon>
        <taxon>Nematoda</taxon>
        <taxon>Chromadorea</taxon>
        <taxon>Rhabditida</taxon>
        <taxon>Tylenchina</taxon>
        <taxon>Panagrolaimomorpha</taxon>
        <taxon>Strongyloidoidea</taxon>
        <taxon>Alloionematidae</taxon>
        <taxon>Rhabditophanes</taxon>
    </lineage>
</organism>
<dbReference type="Proteomes" id="UP000095286">
    <property type="component" value="Unplaced"/>
</dbReference>
<name>A0AC35UER6_9BILA</name>